<gene>
    <name evidence="2" type="ORF">DFH07DRAFT_963467</name>
</gene>
<keyword evidence="3" id="KW-1185">Reference proteome</keyword>
<dbReference type="Proteomes" id="UP001215280">
    <property type="component" value="Unassembled WGS sequence"/>
</dbReference>
<reference evidence="2" key="1">
    <citation type="submission" date="2023-03" db="EMBL/GenBank/DDBJ databases">
        <title>Massive genome expansion in bonnet fungi (Mycena s.s.) driven by repeated elements and novel gene families across ecological guilds.</title>
        <authorList>
            <consortium name="Lawrence Berkeley National Laboratory"/>
            <person name="Harder C.B."/>
            <person name="Miyauchi S."/>
            <person name="Viragh M."/>
            <person name="Kuo A."/>
            <person name="Thoen E."/>
            <person name="Andreopoulos B."/>
            <person name="Lu D."/>
            <person name="Skrede I."/>
            <person name="Drula E."/>
            <person name="Henrissat B."/>
            <person name="Morin E."/>
            <person name="Kohler A."/>
            <person name="Barry K."/>
            <person name="LaButti K."/>
            <person name="Morin E."/>
            <person name="Salamov A."/>
            <person name="Lipzen A."/>
            <person name="Mereny Z."/>
            <person name="Hegedus B."/>
            <person name="Baldrian P."/>
            <person name="Stursova M."/>
            <person name="Weitz H."/>
            <person name="Taylor A."/>
            <person name="Grigoriev I.V."/>
            <person name="Nagy L.G."/>
            <person name="Martin F."/>
            <person name="Kauserud H."/>
        </authorList>
    </citation>
    <scope>NUCLEOTIDE SEQUENCE</scope>
    <source>
        <strain evidence="2">CBHHK188m</strain>
    </source>
</reference>
<sequence length="117" mass="13122">MALSCTFGAHANLWMSAECHAFFSDDEFWPTGVDQNIAKFRWDSNTDAELDGLFNTIYEEDKTKYGNPEDTDFKAADVETPVWLSTLNKHTAKIQPAPASKKRKIRDLNEGSDSDSG</sequence>
<organism evidence="2 3">
    <name type="scientific">Mycena maculata</name>
    <dbReference type="NCBI Taxonomy" id="230809"/>
    <lineage>
        <taxon>Eukaryota</taxon>
        <taxon>Fungi</taxon>
        <taxon>Dikarya</taxon>
        <taxon>Basidiomycota</taxon>
        <taxon>Agaricomycotina</taxon>
        <taxon>Agaricomycetes</taxon>
        <taxon>Agaricomycetidae</taxon>
        <taxon>Agaricales</taxon>
        <taxon>Marasmiineae</taxon>
        <taxon>Mycenaceae</taxon>
        <taxon>Mycena</taxon>
    </lineage>
</organism>
<evidence type="ECO:0000256" key="1">
    <source>
        <dbReference type="SAM" id="MobiDB-lite"/>
    </source>
</evidence>
<proteinExistence type="predicted"/>
<feature type="region of interest" description="Disordered" evidence="1">
    <location>
        <begin position="93"/>
        <end position="117"/>
    </location>
</feature>
<comment type="caution">
    <text evidence="2">The sequence shown here is derived from an EMBL/GenBank/DDBJ whole genome shotgun (WGS) entry which is preliminary data.</text>
</comment>
<accession>A0AAD7IMN3</accession>
<protein>
    <submittedName>
        <fullName evidence="2">Uncharacterized protein</fullName>
    </submittedName>
</protein>
<dbReference type="EMBL" id="JARJLG010000105">
    <property type="protein sequence ID" value="KAJ7744936.1"/>
    <property type="molecule type" value="Genomic_DNA"/>
</dbReference>
<evidence type="ECO:0000313" key="2">
    <source>
        <dbReference type="EMBL" id="KAJ7744936.1"/>
    </source>
</evidence>
<dbReference type="AlphaFoldDB" id="A0AAD7IMN3"/>
<name>A0AAD7IMN3_9AGAR</name>
<evidence type="ECO:0000313" key="3">
    <source>
        <dbReference type="Proteomes" id="UP001215280"/>
    </source>
</evidence>